<feature type="transmembrane region" description="Helical" evidence="1">
    <location>
        <begin position="225"/>
        <end position="248"/>
    </location>
</feature>
<reference evidence="5" key="2">
    <citation type="submission" date="2025-09" db="UniProtKB">
        <authorList>
            <consortium name="Ensembl"/>
        </authorList>
    </citation>
    <scope>IDENTIFICATION</scope>
</reference>
<dbReference type="GO" id="GO:0004904">
    <property type="term" value="F:interferon receptor activity"/>
    <property type="evidence" value="ECO:0007669"/>
    <property type="project" value="TreeGrafter"/>
</dbReference>
<evidence type="ECO:0000313" key="6">
    <source>
        <dbReference type="Proteomes" id="UP000694523"/>
    </source>
</evidence>
<dbReference type="AlphaFoldDB" id="A0A8C6TLK8"/>
<dbReference type="PANTHER" id="PTHR20859:SF85">
    <property type="entry name" value="INTERFERON ALPHA_BETA RECEPTOR 1 ISOFORM X1"/>
    <property type="match status" value="1"/>
</dbReference>
<dbReference type="Gene3D" id="2.60.40.10">
    <property type="entry name" value="Immunoglobulins"/>
    <property type="match status" value="2"/>
</dbReference>
<name>A0A8C6TLK8_9GOBI</name>
<keyword evidence="6" id="KW-1185">Reference proteome</keyword>
<dbReference type="InterPro" id="IPR015373">
    <property type="entry name" value="Interferon/interleukin_rcp_dom"/>
</dbReference>
<reference evidence="5" key="1">
    <citation type="submission" date="2025-08" db="UniProtKB">
        <authorList>
            <consortium name="Ensembl"/>
        </authorList>
    </citation>
    <scope>IDENTIFICATION</scope>
</reference>
<dbReference type="PANTHER" id="PTHR20859">
    <property type="entry name" value="INTERFERON/INTERLEUKIN RECEPTOR"/>
    <property type="match status" value="1"/>
</dbReference>
<dbReference type="Ensembl" id="ENSNMLT00000023783.1">
    <property type="protein sequence ID" value="ENSNMLP00000021202.1"/>
    <property type="gene ID" value="ENSNMLG00000013783.1"/>
</dbReference>
<feature type="signal peptide" evidence="2">
    <location>
        <begin position="1"/>
        <end position="22"/>
    </location>
</feature>
<feature type="chain" id="PRO_5034984678" evidence="2">
    <location>
        <begin position="23"/>
        <end position="346"/>
    </location>
</feature>
<sequence length="346" mass="39936">AWFRILLLFLLMCWSVDVPTGGQVPPPVNLSVQALNTNYIVHWDWDGMDNQTVTFTVQSIGKFRLTQNHSKKWRTPCEGTSNWFCDLNPLNLHYLGVFTLRVRATVNGNQSEWAHVDFAPAKEGESFLFSIRSTTYGFLLCPMSYMSISEPQTSNNTSMKDKISSLYYRFLYWEQHTNHKVSFGGLPDLKSWTWYCVSVQSRTIEPNRTSTFTDPVCISTQGMTIWIFVTSLLLVLISVLTIPLGCYCKKRFKTHVPRLAFLEEVWKTLSSLSFKKQTKVPKTRLCYIIIQVKMDNDNSATISEKSIGRKKNNHLHVHAHCCTYQCQDILYQIFNHHICMKVCDLA</sequence>
<dbReference type="Proteomes" id="UP000694523">
    <property type="component" value="Unplaced"/>
</dbReference>
<dbReference type="Pfam" id="PF09294">
    <property type="entry name" value="Interfer-bind"/>
    <property type="match status" value="1"/>
</dbReference>
<protein>
    <submittedName>
        <fullName evidence="5">Uncharacterized protein</fullName>
    </submittedName>
</protein>
<evidence type="ECO:0000259" key="3">
    <source>
        <dbReference type="Pfam" id="PF01108"/>
    </source>
</evidence>
<evidence type="ECO:0000256" key="2">
    <source>
        <dbReference type="SAM" id="SignalP"/>
    </source>
</evidence>
<dbReference type="InterPro" id="IPR036116">
    <property type="entry name" value="FN3_sf"/>
</dbReference>
<keyword evidence="1" id="KW-0472">Membrane</keyword>
<keyword evidence="1" id="KW-0812">Transmembrane</keyword>
<dbReference type="InterPro" id="IPR013783">
    <property type="entry name" value="Ig-like_fold"/>
</dbReference>
<dbReference type="GO" id="GO:0005886">
    <property type="term" value="C:plasma membrane"/>
    <property type="evidence" value="ECO:0007669"/>
    <property type="project" value="TreeGrafter"/>
</dbReference>
<evidence type="ECO:0000256" key="1">
    <source>
        <dbReference type="SAM" id="Phobius"/>
    </source>
</evidence>
<feature type="domain" description="Interferon/interleukin receptor" evidence="4">
    <location>
        <begin position="146"/>
        <end position="221"/>
    </location>
</feature>
<evidence type="ECO:0000259" key="4">
    <source>
        <dbReference type="Pfam" id="PF09294"/>
    </source>
</evidence>
<organism evidence="5 6">
    <name type="scientific">Neogobius melanostomus</name>
    <name type="common">round goby</name>
    <dbReference type="NCBI Taxonomy" id="47308"/>
    <lineage>
        <taxon>Eukaryota</taxon>
        <taxon>Metazoa</taxon>
        <taxon>Chordata</taxon>
        <taxon>Craniata</taxon>
        <taxon>Vertebrata</taxon>
        <taxon>Euteleostomi</taxon>
        <taxon>Actinopterygii</taxon>
        <taxon>Neopterygii</taxon>
        <taxon>Teleostei</taxon>
        <taxon>Neoteleostei</taxon>
        <taxon>Acanthomorphata</taxon>
        <taxon>Gobiaria</taxon>
        <taxon>Gobiiformes</taxon>
        <taxon>Gobioidei</taxon>
        <taxon>Gobiidae</taxon>
        <taxon>Benthophilinae</taxon>
        <taxon>Neogobiini</taxon>
        <taxon>Neogobius</taxon>
    </lineage>
</organism>
<dbReference type="SUPFAM" id="SSF49265">
    <property type="entry name" value="Fibronectin type III"/>
    <property type="match status" value="2"/>
</dbReference>
<evidence type="ECO:0000313" key="5">
    <source>
        <dbReference type="Ensembl" id="ENSNMLP00000021202.1"/>
    </source>
</evidence>
<keyword evidence="2" id="KW-0732">Signal</keyword>
<feature type="domain" description="Fibronectin type-III" evidence="3">
    <location>
        <begin position="5"/>
        <end position="113"/>
    </location>
</feature>
<dbReference type="Pfam" id="PF01108">
    <property type="entry name" value="Tissue_fac"/>
    <property type="match status" value="1"/>
</dbReference>
<proteinExistence type="predicted"/>
<accession>A0A8C6TLK8</accession>
<keyword evidence="1" id="KW-1133">Transmembrane helix</keyword>
<dbReference type="InterPro" id="IPR003961">
    <property type="entry name" value="FN3_dom"/>
</dbReference>
<dbReference type="InterPro" id="IPR050650">
    <property type="entry name" value="Type-II_Cytokine-TF_Rcpt"/>
</dbReference>